<dbReference type="OrthoDB" id="64220at2759"/>
<gene>
    <name evidence="3" type="ORF">ASPCAL00554</name>
</gene>
<dbReference type="InterPro" id="IPR015890">
    <property type="entry name" value="Chorismate_C"/>
</dbReference>
<evidence type="ECO:0008006" key="5">
    <source>
        <dbReference type="Google" id="ProtNLM"/>
    </source>
</evidence>
<dbReference type="AlphaFoldDB" id="A0A0U5FND1"/>
<organism evidence="3 4">
    <name type="scientific">Aspergillus calidoustus</name>
    <dbReference type="NCBI Taxonomy" id="454130"/>
    <lineage>
        <taxon>Eukaryota</taxon>
        <taxon>Fungi</taxon>
        <taxon>Dikarya</taxon>
        <taxon>Ascomycota</taxon>
        <taxon>Pezizomycotina</taxon>
        <taxon>Eurotiomycetes</taxon>
        <taxon>Eurotiomycetidae</taxon>
        <taxon>Eurotiales</taxon>
        <taxon>Aspergillaceae</taxon>
        <taxon>Aspergillus</taxon>
        <taxon>Aspergillus subgen. Nidulantes</taxon>
    </lineage>
</organism>
<dbReference type="PANTHER" id="PTHR11236:SF18">
    <property type="entry name" value="AMINODEOXYCHORISMATE SYNTHASE"/>
    <property type="match status" value="1"/>
</dbReference>
<dbReference type="GO" id="GO:0005737">
    <property type="term" value="C:cytoplasm"/>
    <property type="evidence" value="ECO:0007669"/>
    <property type="project" value="TreeGrafter"/>
</dbReference>
<dbReference type="PANTHER" id="PTHR11236">
    <property type="entry name" value="AMINOBENZOATE/ANTHRANILATE SYNTHASE"/>
    <property type="match status" value="1"/>
</dbReference>
<dbReference type="Proteomes" id="UP000054771">
    <property type="component" value="Unassembled WGS sequence"/>
</dbReference>
<evidence type="ECO:0000313" key="3">
    <source>
        <dbReference type="EMBL" id="CEL00962.1"/>
    </source>
</evidence>
<dbReference type="GO" id="GO:0046820">
    <property type="term" value="F:4-amino-4-deoxychorismate synthase activity"/>
    <property type="evidence" value="ECO:0007669"/>
    <property type="project" value="TreeGrafter"/>
</dbReference>
<evidence type="ECO:0000259" key="2">
    <source>
        <dbReference type="Pfam" id="PF04715"/>
    </source>
</evidence>
<dbReference type="EMBL" id="CDMC01000001">
    <property type="protein sequence ID" value="CEL00962.1"/>
    <property type="molecule type" value="Genomic_DNA"/>
</dbReference>
<keyword evidence="4" id="KW-1185">Reference proteome</keyword>
<dbReference type="GO" id="GO:0000162">
    <property type="term" value="P:L-tryptophan biosynthetic process"/>
    <property type="evidence" value="ECO:0007669"/>
    <property type="project" value="TreeGrafter"/>
</dbReference>
<dbReference type="Pfam" id="PF00425">
    <property type="entry name" value="Chorismate_bind"/>
    <property type="match status" value="1"/>
</dbReference>
<dbReference type="Gene3D" id="3.60.120.10">
    <property type="entry name" value="Anthranilate synthase"/>
    <property type="match status" value="1"/>
</dbReference>
<dbReference type="InterPro" id="IPR019999">
    <property type="entry name" value="Anth_synth_I-like"/>
</dbReference>
<dbReference type="SUPFAM" id="SSF56322">
    <property type="entry name" value="ADC synthase"/>
    <property type="match status" value="1"/>
</dbReference>
<dbReference type="OMA" id="PERECTE"/>
<feature type="domain" description="Chorismate-utilising enzyme C-terminal" evidence="1">
    <location>
        <begin position="233"/>
        <end position="501"/>
    </location>
</feature>
<dbReference type="GO" id="GO:0008153">
    <property type="term" value="P:4-aminobenzoate biosynthetic process"/>
    <property type="evidence" value="ECO:0007669"/>
    <property type="project" value="TreeGrafter"/>
</dbReference>
<dbReference type="InterPro" id="IPR005801">
    <property type="entry name" value="ADC_synthase"/>
</dbReference>
<feature type="domain" description="Anthranilate synthase component I N-terminal" evidence="2">
    <location>
        <begin position="19"/>
        <end position="192"/>
    </location>
</feature>
<dbReference type="Pfam" id="PF04715">
    <property type="entry name" value="Anth_synt_I_N"/>
    <property type="match status" value="1"/>
</dbReference>
<dbReference type="PRINTS" id="PR00095">
    <property type="entry name" value="ANTSNTHASEI"/>
</dbReference>
<dbReference type="InterPro" id="IPR006805">
    <property type="entry name" value="Anth_synth_I_N"/>
</dbReference>
<proteinExistence type="predicted"/>
<reference evidence="4" key="1">
    <citation type="journal article" date="2016" name="Genome Announc.">
        <title>Draft genome sequences of fungus Aspergillus calidoustus.</title>
        <authorList>
            <person name="Horn F."/>
            <person name="Linde J."/>
            <person name="Mattern D.J."/>
            <person name="Walther G."/>
            <person name="Guthke R."/>
            <person name="Scherlach K."/>
            <person name="Martin K."/>
            <person name="Brakhage A.A."/>
            <person name="Petzke L."/>
            <person name="Valiante V."/>
        </authorList>
    </citation>
    <scope>NUCLEOTIDE SEQUENCE [LARGE SCALE GENOMIC DNA]</scope>
    <source>
        <strain evidence="4">SF006504</strain>
    </source>
</reference>
<name>A0A0U5FND1_ASPCI</name>
<sequence length="518" mass="57283">MGRANSSTLHWTTCPSGALTPTQLFEALRIYQEEAIMLDSQRHRRGEHSIMGILIPGQTIKVSYETEPQMLRYGTGLPNTSRNVVIDSIDNLWALLQQVLDVYSVQGSQVCLNPSSGDHRSEPSNLEIETCPTKSPFWGGFMGYISYEAGLETIDVPAWPGATESQSNIPDVNFAFVQRSIVFDHAASQIYVQSLVEDDRDWLVQHPQEVGSQEEDTALNETLAGARIMKPSEAEYRAKVLACQQYLSSGDSYELCLTDETTITFPGPVNAWSLYKRLRRRNPAPFGAFLRLSDALVVGSSPERFLHWDRAGRCEFRPIKGTVKKSDTMTRETAHAILNSSKERAENLMIVDLIRHDLSGVVGAQNCAVSKLMVVEEYETVYQLVSVIQGKLRIPDPDQASRPRGLDILRKSLPPGSMTGAPKKRSCKILREIEQRGRGIYSGVIGYLDIGGAGDFSVVIRTAVRHEPGVNGQGERWHIGAGGAITVQSTDEAEYREMEVKATGALIAFLPDKVQGEP</sequence>
<dbReference type="STRING" id="454130.A0A0U5FND1"/>
<accession>A0A0U5FND1</accession>
<evidence type="ECO:0000313" key="4">
    <source>
        <dbReference type="Proteomes" id="UP000054771"/>
    </source>
</evidence>
<evidence type="ECO:0000259" key="1">
    <source>
        <dbReference type="Pfam" id="PF00425"/>
    </source>
</evidence>
<protein>
    <recommendedName>
        <fullName evidence="5">Aminodeoxychorismate synthase</fullName>
    </recommendedName>
</protein>